<sequence>MILYKYLSYESGLKILQNNSIGFSQPNHFNDPFELEAAYPSEKKANDPIHSIFYGLQIWGKKMTWKRNTGILSLTRQPLNPLMWAHYCGNHTGMVIGIDSAINEFASEEINTIPVQYGSVIYTDKKPTNLLLSKPKSTLEVGGTFHFQPEHLERLQRLFLFKPMCWSYEEEVRVVKCLKGIEKNKNILSGSFSELDVCGRPLYLLKLPHGAIKEVYAGLRTNVFESEEHCDNFVSMVTGYQPGTRVFGCSISDSSWSLKRVALDED</sequence>
<accession>A0A8J7S888</accession>
<dbReference type="AlphaFoldDB" id="A0A8J7S888"/>
<protein>
    <submittedName>
        <fullName evidence="1">DUF2971 domain-containing protein</fullName>
    </submittedName>
</protein>
<proteinExistence type="predicted"/>
<dbReference type="Proteomes" id="UP000636888">
    <property type="component" value="Unassembled WGS sequence"/>
</dbReference>
<organism evidence="1 2">
    <name type="scientific">Geomesophilobacter sediminis</name>
    <dbReference type="NCBI Taxonomy" id="2798584"/>
    <lineage>
        <taxon>Bacteria</taxon>
        <taxon>Pseudomonadati</taxon>
        <taxon>Thermodesulfobacteriota</taxon>
        <taxon>Desulfuromonadia</taxon>
        <taxon>Geobacterales</taxon>
        <taxon>Geobacteraceae</taxon>
        <taxon>Geomesophilobacter</taxon>
    </lineage>
</organism>
<comment type="caution">
    <text evidence="1">The sequence shown here is derived from an EMBL/GenBank/DDBJ whole genome shotgun (WGS) entry which is preliminary data.</text>
</comment>
<dbReference type="EMBL" id="JAEMHM010000024">
    <property type="protein sequence ID" value="MBJ6727511.1"/>
    <property type="molecule type" value="Genomic_DNA"/>
</dbReference>
<name>A0A8J7S888_9BACT</name>
<evidence type="ECO:0000313" key="2">
    <source>
        <dbReference type="Proteomes" id="UP000636888"/>
    </source>
</evidence>
<reference evidence="1" key="1">
    <citation type="submission" date="2020-12" db="EMBL/GenBank/DDBJ databases">
        <title>Geomonas sp. Red875, isolated from river sediment.</title>
        <authorList>
            <person name="Xu Z."/>
            <person name="Zhang Z."/>
            <person name="Masuda Y."/>
            <person name="Itoh H."/>
            <person name="Senoo K."/>
        </authorList>
    </citation>
    <scope>NUCLEOTIDE SEQUENCE</scope>
    <source>
        <strain evidence="1">Red875</strain>
    </source>
</reference>
<dbReference type="Pfam" id="PF11185">
    <property type="entry name" value="DUF2971"/>
    <property type="match status" value="1"/>
</dbReference>
<keyword evidence="2" id="KW-1185">Reference proteome</keyword>
<evidence type="ECO:0000313" key="1">
    <source>
        <dbReference type="EMBL" id="MBJ6727511.1"/>
    </source>
</evidence>
<gene>
    <name evidence="1" type="ORF">JFN93_22585</name>
</gene>
<dbReference type="RefSeq" id="WP_199386649.1">
    <property type="nucleotide sequence ID" value="NZ_JAEMHM010000024.1"/>
</dbReference>
<dbReference type="InterPro" id="IPR021352">
    <property type="entry name" value="DUF2971"/>
</dbReference>